<evidence type="ECO:0000313" key="1">
    <source>
        <dbReference type="EMBL" id="MBB3979543.1"/>
    </source>
</evidence>
<proteinExistence type="predicted"/>
<organism evidence="1 2">
    <name type="scientific">Mycoplana azooxidifex</name>
    <dbReference type="NCBI Taxonomy" id="1636188"/>
    <lineage>
        <taxon>Bacteria</taxon>
        <taxon>Pseudomonadati</taxon>
        <taxon>Pseudomonadota</taxon>
        <taxon>Alphaproteobacteria</taxon>
        <taxon>Hyphomicrobiales</taxon>
        <taxon>Rhizobiaceae</taxon>
        <taxon>Mycoplana</taxon>
    </lineage>
</organism>
<name>A0A7W6DGU2_9HYPH</name>
<gene>
    <name evidence="1" type="ORF">GGQ64_004787</name>
</gene>
<sequence length="548" mass="62004">MAVEASSIVAVRVADADGVYKELPWNPTTRYLIRDDKPFLDVLVRGALLNARADLKDESKLRDLKETEESGARWQRWDLETYLARFRRFGEINLELKVPKSSALHCYIIPTALLDLRDVIAMVDDIESELGIVAAWDVDSPKPERSWSRGTDRRGSTTALELIREATEELAAATSLRREPFIELGPRSRRNLPLPENAVVSHWAARRCAQLRDCAAVCIAEMQSLEDRAARGHAERRRERIEDRLATLKSVKTKLEHLTSIIARFGNDGSELNTLVYPTPLFHRDHRLRLLLRAFSPLISETIAESEALRSRYPPILLTKLWEFWGAVWLVKVFRDLGFTGHCITELKNAPGACSWRLRKANVQIELDFEAEPNYVDYSKIPPPHERAVPVLEWAALNQEMDPERPFLGLEEKCSPDYMLRITVGNERFLVVGDATLASAEYHHKDPKPKTVEKYRRTLGWSIDGGIVRCHPMGGFVIFPPPSASWKEFEVIPGAADCVIFAPGPRDAEVARHRLLGLLVAVSPDLKANLMTQDLAQGPEYRADEIDA</sequence>
<accession>A0A7W6DGU2</accession>
<protein>
    <submittedName>
        <fullName evidence="1">Uncharacterized protein</fullName>
    </submittedName>
</protein>
<reference evidence="1 2" key="1">
    <citation type="submission" date="2020-08" db="EMBL/GenBank/DDBJ databases">
        <title>Genomic Encyclopedia of Type Strains, Phase IV (KMG-IV): sequencing the most valuable type-strain genomes for metagenomic binning, comparative biology and taxonomic classification.</title>
        <authorList>
            <person name="Goeker M."/>
        </authorList>
    </citation>
    <scope>NUCLEOTIDE SEQUENCE [LARGE SCALE GENOMIC DNA]</scope>
    <source>
        <strain evidence="1 2">DSM 100211</strain>
    </source>
</reference>
<comment type="caution">
    <text evidence="1">The sequence shown here is derived from an EMBL/GenBank/DDBJ whole genome shotgun (WGS) entry which is preliminary data.</text>
</comment>
<keyword evidence="2" id="KW-1185">Reference proteome</keyword>
<dbReference type="Proteomes" id="UP000574761">
    <property type="component" value="Unassembled WGS sequence"/>
</dbReference>
<dbReference type="AlphaFoldDB" id="A0A7W6DGU2"/>
<dbReference type="EMBL" id="JACIEE010000012">
    <property type="protein sequence ID" value="MBB3979543.1"/>
    <property type="molecule type" value="Genomic_DNA"/>
</dbReference>
<evidence type="ECO:0000313" key="2">
    <source>
        <dbReference type="Proteomes" id="UP000574761"/>
    </source>
</evidence>
<dbReference type="RefSeq" id="WP_183807783.1">
    <property type="nucleotide sequence ID" value="NZ_JACIEE010000012.1"/>
</dbReference>